<evidence type="ECO:0000256" key="6">
    <source>
        <dbReference type="ARBA" id="ARBA00022763"/>
    </source>
</evidence>
<dbReference type="GO" id="GO:0006284">
    <property type="term" value="P:base-excision repair"/>
    <property type="evidence" value="ECO:0007669"/>
    <property type="project" value="InterPro"/>
</dbReference>
<dbReference type="InterPro" id="IPR012319">
    <property type="entry name" value="FPG_cat"/>
</dbReference>
<dbReference type="Pfam" id="PF01149">
    <property type="entry name" value="Fapy_DNA_glyco"/>
    <property type="match status" value="1"/>
</dbReference>
<evidence type="ECO:0000256" key="14">
    <source>
        <dbReference type="ARBA" id="ARBA00023295"/>
    </source>
</evidence>
<keyword evidence="6" id="KW-0227">DNA damage</keyword>
<dbReference type="Gene3D" id="1.10.8.50">
    <property type="match status" value="1"/>
</dbReference>
<organism evidence="19 20">
    <name type="scientific">Candidatus Wirthbacteria bacterium CG2_30_54_11</name>
    <dbReference type="NCBI Taxonomy" id="1817892"/>
    <lineage>
        <taxon>Bacteria</taxon>
        <taxon>Candidatus Wirthbacteria</taxon>
    </lineage>
</organism>
<dbReference type="Gene3D" id="3.20.190.10">
    <property type="entry name" value="MutM-like, N-terminal"/>
    <property type="match status" value="1"/>
</dbReference>
<dbReference type="STRING" id="1817892.AUK40_04435"/>
<dbReference type="SUPFAM" id="SSF81624">
    <property type="entry name" value="N-terminal domain of MutM-like DNA repair proteins"/>
    <property type="match status" value="1"/>
</dbReference>
<evidence type="ECO:0000256" key="4">
    <source>
        <dbReference type="ARBA" id="ARBA00011245"/>
    </source>
</evidence>
<dbReference type="PANTHER" id="PTHR22993">
    <property type="entry name" value="FORMAMIDOPYRIMIDINE-DNA GLYCOSYLASE"/>
    <property type="match status" value="1"/>
</dbReference>
<dbReference type="GO" id="GO:0003684">
    <property type="term" value="F:damaged DNA binding"/>
    <property type="evidence" value="ECO:0007669"/>
    <property type="project" value="InterPro"/>
</dbReference>
<dbReference type="GO" id="GO:0008270">
    <property type="term" value="F:zinc ion binding"/>
    <property type="evidence" value="ECO:0007669"/>
    <property type="project" value="UniProtKB-KW"/>
</dbReference>
<keyword evidence="9" id="KW-0862">Zinc</keyword>
<dbReference type="Pfam" id="PF06827">
    <property type="entry name" value="zf-FPG_IleRS"/>
    <property type="match status" value="1"/>
</dbReference>
<evidence type="ECO:0000313" key="19">
    <source>
        <dbReference type="EMBL" id="OIP96878.1"/>
    </source>
</evidence>
<evidence type="ECO:0000256" key="7">
    <source>
        <dbReference type="ARBA" id="ARBA00022771"/>
    </source>
</evidence>
<dbReference type="InterPro" id="IPR010979">
    <property type="entry name" value="Ribosomal_uS13-like_H2TH"/>
</dbReference>
<dbReference type="InterPro" id="IPR015886">
    <property type="entry name" value="H2TH_FPG"/>
</dbReference>
<comment type="cofactor">
    <cofactor evidence="2">
        <name>Zn(2+)</name>
        <dbReference type="ChEBI" id="CHEBI:29105"/>
    </cofactor>
</comment>
<dbReference type="GO" id="GO:0034039">
    <property type="term" value="F:8-oxo-7,8-dihydroguanine DNA N-glycosylase activity"/>
    <property type="evidence" value="ECO:0007669"/>
    <property type="project" value="TreeGrafter"/>
</dbReference>
<comment type="catalytic activity">
    <reaction evidence="15">
        <text>2'-deoxyribonucleotide-(2'-deoxyribose 5'-phosphate)-2'-deoxyribonucleotide-DNA = a 3'-end 2'-deoxyribonucleotide-(2,3-dehydro-2,3-deoxyribose 5'-phosphate)-DNA + a 5'-end 5'-phospho-2'-deoxyribonucleoside-DNA + H(+)</text>
        <dbReference type="Rhea" id="RHEA:66592"/>
        <dbReference type="Rhea" id="RHEA-COMP:13180"/>
        <dbReference type="Rhea" id="RHEA-COMP:16897"/>
        <dbReference type="Rhea" id="RHEA-COMP:17067"/>
        <dbReference type="ChEBI" id="CHEBI:15378"/>
        <dbReference type="ChEBI" id="CHEBI:136412"/>
        <dbReference type="ChEBI" id="CHEBI:157695"/>
        <dbReference type="ChEBI" id="CHEBI:167181"/>
        <dbReference type="EC" id="4.2.99.18"/>
    </reaction>
</comment>
<evidence type="ECO:0000259" key="18">
    <source>
        <dbReference type="PROSITE" id="PS51068"/>
    </source>
</evidence>
<dbReference type="InterPro" id="IPR035937">
    <property type="entry name" value="FPG_N"/>
</dbReference>
<evidence type="ECO:0000256" key="5">
    <source>
        <dbReference type="ARBA" id="ARBA00022723"/>
    </source>
</evidence>
<dbReference type="PROSITE" id="PS51068">
    <property type="entry name" value="FPG_CAT"/>
    <property type="match status" value="1"/>
</dbReference>
<evidence type="ECO:0000256" key="13">
    <source>
        <dbReference type="ARBA" id="ARBA00023268"/>
    </source>
</evidence>
<dbReference type="SUPFAM" id="SSF46946">
    <property type="entry name" value="S13-like H2TH domain"/>
    <property type="match status" value="1"/>
</dbReference>
<dbReference type="PANTHER" id="PTHR22993:SF9">
    <property type="entry name" value="FORMAMIDOPYRIMIDINE-DNA GLYCOSYLASE"/>
    <property type="match status" value="1"/>
</dbReference>
<evidence type="ECO:0000256" key="12">
    <source>
        <dbReference type="ARBA" id="ARBA00023239"/>
    </source>
</evidence>
<evidence type="ECO:0000256" key="10">
    <source>
        <dbReference type="ARBA" id="ARBA00023125"/>
    </source>
</evidence>
<gene>
    <name evidence="19" type="ORF">AUK40_04435</name>
</gene>
<dbReference type="NCBIfam" id="TIGR00577">
    <property type="entry name" value="fpg"/>
    <property type="match status" value="1"/>
</dbReference>
<evidence type="ECO:0000313" key="20">
    <source>
        <dbReference type="Proteomes" id="UP000183245"/>
    </source>
</evidence>
<evidence type="ECO:0000256" key="2">
    <source>
        <dbReference type="ARBA" id="ARBA00001947"/>
    </source>
</evidence>
<sequence length="284" mass="32275">MPELPEVETIVRELRSQIIGKSVLDILEIRKGTVRYLPAATDIPCHFGMIRSIDRRGKYLVFRLVTDITIIIHLGMSGKLILADSKDTRPTHLRAQLALSDDSFLYFDDIRTFGHITVQRSQGPLFFEQRMGIEPLDPGFTAEYLQDRLRRRKSPLKNLLLDQSIVAGIGNIYGCEALYRAKIHPAVRAGSLESSHLKKLVKEIRAVLNEAIGHNGTTISNYRRVDNKTGGFQNFLKVYQKSCCPKGHPIDKLTQAGRSTYFCPVCQKKKQTDQIKTRPRIQTR</sequence>
<keyword evidence="5" id="KW-0479">Metal-binding</keyword>
<feature type="domain" description="Formamidopyrimidine-DNA glycosylase catalytic" evidence="18">
    <location>
        <begin position="2"/>
        <end position="114"/>
    </location>
</feature>
<evidence type="ECO:0000256" key="15">
    <source>
        <dbReference type="ARBA" id="ARBA00044632"/>
    </source>
</evidence>
<keyword evidence="12" id="KW-0456">Lyase</keyword>
<dbReference type="PROSITE" id="PS51066">
    <property type="entry name" value="ZF_FPG_2"/>
    <property type="match status" value="1"/>
</dbReference>
<accession>A0A1J5IX75</accession>
<reference evidence="19 20" key="1">
    <citation type="journal article" date="2016" name="Environ. Microbiol.">
        <title>Genomic resolution of a cold subsurface aquifer community provides metabolic insights for novel microbes adapted to high CO concentrations.</title>
        <authorList>
            <person name="Probst A.J."/>
            <person name="Castelle C.J."/>
            <person name="Singh A."/>
            <person name="Brown C.T."/>
            <person name="Anantharaman K."/>
            <person name="Sharon I."/>
            <person name="Hug L.A."/>
            <person name="Burstein D."/>
            <person name="Emerson J.B."/>
            <person name="Thomas B.C."/>
            <person name="Banfield J.F."/>
        </authorList>
    </citation>
    <scope>NUCLEOTIDE SEQUENCE [LARGE SCALE GENOMIC DNA]</scope>
    <source>
        <strain evidence="19">CG2_30_54_11</strain>
    </source>
</reference>
<dbReference type="AlphaFoldDB" id="A0A1J5IX75"/>
<keyword evidence="11" id="KW-0234">DNA repair</keyword>
<protein>
    <submittedName>
        <fullName evidence="19">DNA-formamidopyrimidine glycosylase</fullName>
    </submittedName>
</protein>
<dbReference type="FunFam" id="1.10.8.50:FF:000003">
    <property type="entry name" value="Formamidopyrimidine-DNA glycosylase"/>
    <property type="match status" value="1"/>
</dbReference>
<dbReference type="NCBIfam" id="NF002211">
    <property type="entry name" value="PRK01103.1"/>
    <property type="match status" value="1"/>
</dbReference>
<comment type="similarity">
    <text evidence="3">Belongs to the FPG family.</text>
</comment>
<evidence type="ECO:0000256" key="8">
    <source>
        <dbReference type="ARBA" id="ARBA00022801"/>
    </source>
</evidence>
<evidence type="ECO:0000256" key="11">
    <source>
        <dbReference type="ARBA" id="ARBA00023204"/>
    </source>
</evidence>
<evidence type="ECO:0000256" key="9">
    <source>
        <dbReference type="ARBA" id="ARBA00022833"/>
    </source>
</evidence>
<dbReference type="Pfam" id="PF06831">
    <property type="entry name" value="H2TH"/>
    <property type="match status" value="1"/>
</dbReference>
<evidence type="ECO:0000256" key="16">
    <source>
        <dbReference type="PROSITE-ProRule" id="PRU00391"/>
    </source>
</evidence>
<dbReference type="InterPro" id="IPR000214">
    <property type="entry name" value="Znf_DNA_glyclase/AP_lyase"/>
</dbReference>
<dbReference type="InterPro" id="IPR020629">
    <property type="entry name" value="FPG_Glyclase"/>
</dbReference>
<dbReference type="SMART" id="SM01232">
    <property type="entry name" value="H2TH"/>
    <property type="match status" value="1"/>
</dbReference>
<keyword evidence="14" id="KW-0326">Glycosidase</keyword>
<evidence type="ECO:0000256" key="3">
    <source>
        <dbReference type="ARBA" id="ARBA00009409"/>
    </source>
</evidence>
<proteinExistence type="inferred from homology"/>
<keyword evidence="8" id="KW-0378">Hydrolase</keyword>
<comment type="caution">
    <text evidence="19">The sequence shown here is derived from an EMBL/GenBank/DDBJ whole genome shotgun (WGS) entry which is preliminary data.</text>
</comment>
<dbReference type="EMBL" id="MNZT01000077">
    <property type="protein sequence ID" value="OIP96878.1"/>
    <property type="molecule type" value="Genomic_DNA"/>
</dbReference>
<dbReference type="SMART" id="SM00898">
    <property type="entry name" value="Fapy_DNA_glyco"/>
    <property type="match status" value="1"/>
</dbReference>
<comment type="subunit">
    <text evidence="4">Monomer.</text>
</comment>
<dbReference type="Proteomes" id="UP000183245">
    <property type="component" value="Unassembled WGS sequence"/>
</dbReference>
<dbReference type="CDD" id="cd08966">
    <property type="entry name" value="EcFpg-like_N"/>
    <property type="match status" value="1"/>
</dbReference>
<evidence type="ECO:0000256" key="1">
    <source>
        <dbReference type="ARBA" id="ARBA00001668"/>
    </source>
</evidence>
<keyword evidence="10" id="KW-0238">DNA-binding</keyword>
<keyword evidence="13" id="KW-0511">Multifunctional enzyme</keyword>
<name>A0A1J5IX75_9BACT</name>
<dbReference type="SUPFAM" id="SSF57716">
    <property type="entry name" value="Glucocorticoid receptor-like (DNA-binding domain)"/>
    <property type="match status" value="1"/>
</dbReference>
<dbReference type="InterPro" id="IPR010663">
    <property type="entry name" value="Znf_FPG/IleRS"/>
</dbReference>
<feature type="domain" description="FPG-type" evidence="17">
    <location>
        <begin position="237"/>
        <end position="268"/>
    </location>
</feature>
<keyword evidence="7 16" id="KW-0863">Zinc-finger</keyword>
<comment type="catalytic activity">
    <reaction evidence="1">
        <text>Hydrolysis of DNA containing ring-opened 7-methylguanine residues, releasing 2,6-diamino-4-hydroxy-5-(N-methyl)formamidopyrimidine.</text>
        <dbReference type="EC" id="3.2.2.23"/>
    </reaction>
</comment>
<dbReference type="GO" id="GO:0140078">
    <property type="term" value="F:class I DNA-(apurinic or apyrimidinic site) endonuclease activity"/>
    <property type="evidence" value="ECO:0007669"/>
    <property type="project" value="UniProtKB-EC"/>
</dbReference>
<evidence type="ECO:0000259" key="17">
    <source>
        <dbReference type="PROSITE" id="PS51066"/>
    </source>
</evidence>